<dbReference type="AlphaFoldDB" id="A0A6T7SER7"/>
<gene>
    <name evidence="1" type="ORF">HPHI1048_LOCUS18053</name>
    <name evidence="2" type="ORF">HPHI1048_LOCUS18054</name>
</gene>
<evidence type="ECO:0000313" key="2">
    <source>
        <dbReference type="EMBL" id="CAD8498119.1"/>
    </source>
</evidence>
<name>A0A6T7SER7_9CRYP</name>
<organism evidence="1">
    <name type="scientific">Hanusia phi</name>
    <dbReference type="NCBI Taxonomy" id="3032"/>
    <lineage>
        <taxon>Eukaryota</taxon>
        <taxon>Cryptophyceae</taxon>
        <taxon>Pyrenomonadales</taxon>
        <taxon>Geminigeraceae</taxon>
        <taxon>Hanusia</taxon>
    </lineage>
</organism>
<accession>A0A6T7SER7</accession>
<sequence length="193" mass="22415">MLYEEKVAEDLQGHIQHRLEQLEARNIQVRLRKTDGNQHSFRLNEGNKGAKLVHNSPWEKPIVDEEMGFAIRGEDEYRTGFDRLTEKFLMEMNAGRGLLSKALFSSDEEKIVSMGQNDECILSMVSSQRRDNEVMEQIKTAIHKSWKRREIPSQSRWNLSSSGETASHYPRSSSDFRVYWEYSRPRGLPSLPA</sequence>
<reference evidence="1" key="1">
    <citation type="submission" date="2021-01" db="EMBL/GenBank/DDBJ databases">
        <authorList>
            <person name="Corre E."/>
            <person name="Pelletier E."/>
            <person name="Niang G."/>
            <person name="Scheremetjew M."/>
            <person name="Finn R."/>
            <person name="Kale V."/>
            <person name="Holt S."/>
            <person name="Cochrane G."/>
            <person name="Meng A."/>
            <person name="Brown T."/>
            <person name="Cohen L."/>
        </authorList>
    </citation>
    <scope>NUCLEOTIDE SEQUENCE</scope>
    <source>
        <strain evidence="1">CCMP325</strain>
    </source>
</reference>
<dbReference type="EMBL" id="HBEO01026827">
    <property type="protein sequence ID" value="CAD8498117.1"/>
    <property type="molecule type" value="Transcribed_RNA"/>
</dbReference>
<dbReference type="EMBL" id="HBEO01026828">
    <property type="protein sequence ID" value="CAD8498119.1"/>
    <property type="molecule type" value="Transcribed_RNA"/>
</dbReference>
<proteinExistence type="predicted"/>
<evidence type="ECO:0000313" key="1">
    <source>
        <dbReference type="EMBL" id="CAD8498117.1"/>
    </source>
</evidence>
<protein>
    <submittedName>
        <fullName evidence="1">Uncharacterized protein</fullName>
    </submittedName>
</protein>